<evidence type="ECO:0008006" key="2">
    <source>
        <dbReference type="Google" id="ProtNLM"/>
    </source>
</evidence>
<protein>
    <recommendedName>
        <fullName evidence="2">Partition protein C</fullName>
    </recommendedName>
</protein>
<geneLocation type="plasmid" evidence="1">
    <name>p60512-NR</name>
</geneLocation>
<organism evidence="1">
    <name type="scientific">Pseudomonas aeruginosa</name>
    <dbReference type="NCBI Taxonomy" id="287"/>
    <lineage>
        <taxon>Bacteria</taxon>
        <taxon>Pseudomonadati</taxon>
        <taxon>Pseudomonadota</taxon>
        <taxon>Gammaproteobacteria</taxon>
        <taxon>Pseudomonadales</taxon>
        <taxon>Pseudomonadaceae</taxon>
        <taxon>Pseudomonas</taxon>
    </lineage>
</organism>
<dbReference type="AlphaFoldDB" id="A0A2L1KLJ7"/>
<keyword evidence="1" id="KW-0614">Plasmid</keyword>
<accession>A0A2L1KLJ7</accession>
<name>A0A2L1KLJ7_PSEAI</name>
<evidence type="ECO:0000313" key="1">
    <source>
        <dbReference type="EMBL" id="AVE23376.1"/>
    </source>
</evidence>
<sequence length="111" mass="11700">MAMRGLKSAVSPMTLRELVDTGVVTTGAAIRFDDDGQGLVGIVLVGSDELFLGTARGNEPRYFTSIDGLVSAFQDCGINDFKLDARGFVSRGKQASARRGFGRSAQGKLGV</sequence>
<dbReference type="RefSeq" id="WP_015060206.1">
    <property type="nucleotide sequence ID" value="NZ_MF344579.1"/>
</dbReference>
<proteinExistence type="predicted"/>
<reference evidence="1" key="1">
    <citation type="submission" date="2017-06" db="EMBL/GenBank/DDBJ databases">
        <title>Complete sequence of plasmid in Pseudomonas aeruginosa.</title>
        <authorList>
            <person name="Zhan Z."/>
            <person name="Feng J."/>
            <person name="Zhao Y."/>
            <person name="Luo W."/>
            <person name="Jiang X."/>
            <person name="Yuan M."/>
            <person name="Liang L."/>
            <person name="Zhao Y."/>
            <person name="Zhou D."/>
        </authorList>
    </citation>
    <scope>NUCLEOTIDE SEQUENCE</scope>
    <source>
        <strain evidence="1">60512</strain>
        <plasmid evidence="1">p60512-NR</plasmid>
    </source>
</reference>
<dbReference type="EMBL" id="MF344579">
    <property type="protein sequence ID" value="AVE23376.1"/>
    <property type="molecule type" value="Genomic_DNA"/>
</dbReference>